<organism evidence="4 5">
    <name type="scientific">Aestuariibaculum sediminum</name>
    <dbReference type="NCBI Taxonomy" id="2770637"/>
    <lineage>
        <taxon>Bacteria</taxon>
        <taxon>Pseudomonadati</taxon>
        <taxon>Bacteroidota</taxon>
        <taxon>Flavobacteriia</taxon>
        <taxon>Flavobacteriales</taxon>
        <taxon>Flavobacteriaceae</taxon>
    </lineage>
</organism>
<dbReference type="InterPro" id="IPR025722">
    <property type="entry name" value="TetR"/>
</dbReference>
<comment type="caution">
    <text evidence="4">The sequence shown here is derived from an EMBL/GenBank/DDBJ whole genome shotgun (WGS) entry which is preliminary data.</text>
</comment>
<dbReference type="PANTHER" id="PTHR43479">
    <property type="entry name" value="ACREF/ENVCD OPERON REPRESSOR-RELATED"/>
    <property type="match status" value="1"/>
</dbReference>
<gene>
    <name evidence="4" type="ORF">ICJ83_12380</name>
</gene>
<dbReference type="PANTHER" id="PTHR43479:SF11">
    <property type="entry name" value="ACREF_ENVCD OPERON REPRESSOR-RELATED"/>
    <property type="match status" value="1"/>
</dbReference>
<sequence>MNTKQKIINQAISLYNELGLRNVTSRDIAKKIGISHGNLEYHFPTKEDLLLAIYENMRNEISIVYEIEDISKDPILQFNELLLHLETFQSKYLFFNLDVLEISRNFPNINNLLKSTLRVRRTQMTHFYKRFKSYGYLKDEIIPGNYLRLQHTIRILITFWNSQQEIFPKFTSEQDPRLATYVWELVLPHLTEKGKLKYHKL</sequence>
<dbReference type="GO" id="GO:0003677">
    <property type="term" value="F:DNA binding"/>
    <property type="evidence" value="ECO:0007669"/>
    <property type="project" value="UniProtKB-UniRule"/>
</dbReference>
<reference evidence="4 5" key="1">
    <citation type="submission" date="2020-09" db="EMBL/GenBank/DDBJ databases">
        <title>TT11 complete genome.</title>
        <authorList>
            <person name="Wu Z."/>
        </authorList>
    </citation>
    <scope>NUCLEOTIDE SEQUENCE [LARGE SCALE GENOMIC DNA]</scope>
    <source>
        <strain evidence="4 5">TT11</strain>
    </source>
</reference>
<dbReference type="Proteomes" id="UP000600588">
    <property type="component" value="Unassembled WGS sequence"/>
</dbReference>
<evidence type="ECO:0000313" key="5">
    <source>
        <dbReference type="Proteomes" id="UP000600588"/>
    </source>
</evidence>
<name>A0A8J6U887_9FLAO</name>
<feature type="DNA-binding region" description="H-T-H motif" evidence="2">
    <location>
        <begin position="24"/>
        <end position="43"/>
    </location>
</feature>
<evidence type="ECO:0000256" key="2">
    <source>
        <dbReference type="PROSITE-ProRule" id="PRU00335"/>
    </source>
</evidence>
<dbReference type="Pfam" id="PF13972">
    <property type="entry name" value="TetR"/>
    <property type="match status" value="1"/>
</dbReference>
<protein>
    <submittedName>
        <fullName evidence="4">TetR/AcrR family transcriptional regulator</fullName>
    </submittedName>
</protein>
<dbReference type="Pfam" id="PF00440">
    <property type="entry name" value="TetR_N"/>
    <property type="match status" value="1"/>
</dbReference>
<evidence type="ECO:0000256" key="1">
    <source>
        <dbReference type="ARBA" id="ARBA00023125"/>
    </source>
</evidence>
<dbReference type="AlphaFoldDB" id="A0A8J6U887"/>
<dbReference type="PROSITE" id="PS50977">
    <property type="entry name" value="HTH_TETR_2"/>
    <property type="match status" value="1"/>
</dbReference>
<evidence type="ECO:0000313" key="4">
    <source>
        <dbReference type="EMBL" id="MBD0832933.1"/>
    </source>
</evidence>
<accession>A0A8J6U887</accession>
<feature type="domain" description="HTH tetR-type" evidence="3">
    <location>
        <begin position="1"/>
        <end position="61"/>
    </location>
</feature>
<dbReference type="Gene3D" id="1.10.357.10">
    <property type="entry name" value="Tetracycline Repressor, domain 2"/>
    <property type="match status" value="1"/>
</dbReference>
<dbReference type="InterPro" id="IPR009057">
    <property type="entry name" value="Homeodomain-like_sf"/>
</dbReference>
<evidence type="ECO:0000259" key="3">
    <source>
        <dbReference type="PROSITE" id="PS50977"/>
    </source>
</evidence>
<keyword evidence="1 2" id="KW-0238">DNA-binding</keyword>
<keyword evidence="5" id="KW-1185">Reference proteome</keyword>
<dbReference type="PRINTS" id="PR00455">
    <property type="entry name" value="HTHTETR"/>
</dbReference>
<dbReference type="InterPro" id="IPR050624">
    <property type="entry name" value="HTH-type_Tx_Regulator"/>
</dbReference>
<dbReference type="EMBL" id="JACVXB010000005">
    <property type="protein sequence ID" value="MBD0832933.1"/>
    <property type="molecule type" value="Genomic_DNA"/>
</dbReference>
<proteinExistence type="predicted"/>
<dbReference type="RefSeq" id="WP_188230715.1">
    <property type="nucleotide sequence ID" value="NZ_JACVXB010000005.1"/>
</dbReference>
<dbReference type="InterPro" id="IPR001647">
    <property type="entry name" value="HTH_TetR"/>
</dbReference>
<dbReference type="SUPFAM" id="SSF46689">
    <property type="entry name" value="Homeodomain-like"/>
    <property type="match status" value="1"/>
</dbReference>